<evidence type="ECO:0000256" key="2">
    <source>
        <dbReference type="SAM" id="SignalP"/>
    </source>
</evidence>
<evidence type="ECO:0000259" key="3">
    <source>
        <dbReference type="Pfam" id="PF03330"/>
    </source>
</evidence>
<organism evidence="4 5">
    <name type="scientific">Cladorrhinum samala</name>
    <dbReference type="NCBI Taxonomy" id="585594"/>
    <lineage>
        <taxon>Eukaryota</taxon>
        <taxon>Fungi</taxon>
        <taxon>Dikarya</taxon>
        <taxon>Ascomycota</taxon>
        <taxon>Pezizomycotina</taxon>
        <taxon>Sordariomycetes</taxon>
        <taxon>Sordariomycetidae</taxon>
        <taxon>Sordariales</taxon>
        <taxon>Podosporaceae</taxon>
        <taxon>Cladorrhinum</taxon>
    </lineage>
</organism>
<dbReference type="SUPFAM" id="SSF50685">
    <property type="entry name" value="Barwin-like endoglucanases"/>
    <property type="match status" value="1"/>
</dbReference>
<sequence>MFFSKALISALSMALVATAAPTASEAQSVNVEARGELVARTTGTFTWYNTGLGACGKTSNDGQLVVALNHALFDPKTPGGNPNKNTLCGKKIRVHYQDKAVEVTVVDRCPGCSGSGDLDLSPAAFEKLAPLSRGVIHGGWDWL</sequence>
<dbReference type="InterPro" id="IPR051477">
    <property type="entry name" value="Expansin_CellWall"/>
</dbReference>
<dbReference type="Proteomes" id="UP001321749">
    <property type="component" value="Unassembled WGS sequence"/>
</dbReference>
<feature type="signal peptide" evidence="2">
    <location>
        <begin position="1"/>
        <end position="26"/>
    </location>
</feature>
<name>A0AAV9HD48_9PEZI</name>
<dbReference type="EMBL" id="MU865050">
    <property type="protein sequence ID" value="KAK4458974.1"/>
    <property type="molecule type" value="Genomic_DNA"/>
</dbReference>
<keyword evidence="5" id="KW-1185">Reference proteome</keyword>
<keyword evidence="1 2" id="KW-0732">Signal</keyword>
<feature type="chain" id="PRO_5043676055" evidence="2">
    <location>
        <begin position="27"/>
        <end position="143"/>
    </location>
</feature>
<dbReference type="AlphaFoldDB" id="A0AAV9HD48"/>
<dbReference type="PANTHER" id="PTHR31836">
    <property type="match status" value="1"/>
</dbReference>
<comment type="caution">
    <text evidence="4">The sequence shown here is derived from an EMBL/GenBank/DDBJ whole genome shotgun (WGS) entry which is preliminary data.</text>
</comment>
<protein>
    <submittedName>
        <fullName evidence="4">RlpA-like double-psi beta-barrel-protein domain-containing protein-containing protein</fullName>
    </submittedName>
</protein>
<evidence type="ECO:0000256" key="1">
    <source>
        <dbReference type="ARBA" id="ARBA00022729"/>
    </source>
</evidence>
<feature type="domain" description="RlpA-like protein double-psi beta-barrel" evidence="3">
    <location>
        <begin position="42"/>
        <end position="137"/>
    </location>
</feature>
<gene>
    <name evidence="4" type="ORF">QBC42DRAFT_299807</name>
</gene>
<proteinExistence type="predicted"/>
<dbReference type="InterPro" id="IPR009009">
    <property type="entry name" value="RlpA-like_DPBB"/>
</dbReference>
<dbReference type="Gene3D" id="2.40.40.10">
    <property type="entry name" value="RlpA-like domain"/>
    <property type="match status" value="1"/>
</dbReference>
<dbReference type="PANTHER" id="PTHR31836:SF28">
    <property type="entry name" value="SRCR DOMAIN-CONTAINING PROTEIN-RELATED"/>
    <property type="match status" value="1"/>
</dbReference>
<accession>A0AAV9HD48</accession>
<reference evidence="4" key="1">
    <citation type="journal article" date="2023" name="Mol. Phylogenet. Evol.">
        <title>Genome-scale phylogeny and comparative genomics of the fungal order Sordariales.</title>
        <authorList>
            <person name="Hensen N."/>
            <person name="Bonometti L."/>
            <person name="Westerberg I."/>
            <person name="Brannstrom I.O."/>
            <person name="Guillou S."/>
            <person name="Cros-Aarteil S."/>
            <person name="Calhoun S."/>
            <person name="Haridas S."/>
            <person name="Kuo A."/>
            <person name="Mondo S."/>
            <person name="Pangilinan J."/>
            <person name="Riley R."/>
            <person name="LaButti K."/>
            <person name="Andreopoulos B."/>
            <person name="Lipzen A."/>
            <person name="Chen C."/>
            <person name="Yan M."/>
            <person name="Daum C."/>
            <person name="Ng V."/>
            <person name="Clum A."/>
            <person name="Steindorff A."/>
            <person name="Ohm R.A."/>
            <person name="Martin F."/>
            <person name="Silar P."/>
            <person name="Natvig D.O."/>
            <person name="Lalanne C."/>
            <person name="Gautier V."/>
            <person name="Ament-Velasquez S.L."/>
            <person name="Kruys A."/>
            <person name="Hutchinson M.I."/>
            <person name="Powell A.J."/>
            <person name="Barry K."/>
            <person name="Miller A.N."/>
            <person name="Grigoriev I.V."/>
            <person name="Debuchy R."/>
            <person name="Gladieux P."/>
            <person name="Hiltunen Thoren M."/>
            <person name="Johannesson H."/>
        </authorList>
    </citation>
    <scope>NUCLEOTIDE SEQUENCE</scope>
    <source>
        <strain evidence="4">PSN324</strain>
    </source>
</reference>
<evidence type="ECO:0000313" key="4">
    <source>
        <dbReference type="EMBL" id="KAK4458974.1"/>
    </source>
</evidence>
<dbReference type="Pfam" id="PF03330">
    <property type="entry name" value="DPBB_1"/>
    <property type="match status" value="1"/>
</dbReference>
<dbReference type="CDD" id="cd22191">
    <property type="entry name" value="DPBB_RlpA_EXP_N-like"/>
    <property type="match status" value="1"/>
</dbReference>
<dbReference type="InterPro" id="IPR036908">
    <property type="entry name" value="RlpA-like_sf"/>
</dbReference>
<reference evidence="4" key="2">
    <citation type="submission" date="2023-06" db="EMBL/GenBank/DDBJ databases">
        <authorList>
            <consortium name="Lawrence Berkeley National Laboratory"/>
            <person name="Mondo S.J."/>
            <person name="Hensen N."/>
            <person name="Bonometti L."/>
            <person name="Westerberg I."/>
            <person name="Brannstrom I.O."/>
            <person name="Guillou S."/>
            <person name="Cros-Aarteil S."/>
            <person name="Calhoun S."/>
            <person name="Haridas S."/>
            <person name="Kuo A."/>
            <person name="Pangilinan J."/>
            <person name="Riley R."/>
            <person name="Labutti K."/>
            <person name="Andreopoulos B."/>
            <person name="Lipzen A."/>
            <person name="Chen C."/>
            <person name="Yanf M."/>
            <person name="Daum C."/>
            <person name="Ng V."/>
            <person name="Clum A."/>
            <person name="Steindorff A."/>
            <person name="Ohm R."/>
            <person name="Martin F."/>
            <person name="Silar P."/>
            <person name="Natvig D."/>
            <person name="Lalanne C."/>
            <person name="Gautier V."/>
            <person name="Ament-Velasquez S.L."/>
            <person name="Kruys A."/>
            <person name="Hutchinson M.I."/>
            <person name="Powell A.J."/>
            <person name="Barry K."/>
            <person name="Miller A.N."/>
            <person name="Grigoriev I.V."/>
            <person name="Debuchy R."/>
            <person name="Gladieux P."/>
            <person name="Thoren M.H."/>
            <person name="Johannesson H."/>
        </authorList>
    </citation>
    <scope>NUCLEOTIDE SEQUENCE</scope>
    <source>
        <strain evidence="4">PSN324</strain>
    </source>
</reference>
<evidence type="ECO:0000313" key="5">
    <source>
        <dbReference type="Proteomes" id="UP001321749"/>
    </source>
</evidence>